<evidence type="ECO:0000256" key="2">
    <source>
        <dbReference type="ARBA" id="ARBA00005426"/>
    </source>
</evidence>
<evidence type="ECO:0000256" key="9">
    <source>
        <dbReference type="ARBA" id="ARBA00030407"/>
    </source>
</evidence>
<dbReference type="Gene3D" id="3.90.1170.40">
    <property type="entry name" value="Molybdopterin biosynthesis MoaE subunit"/>
    <property type="match status" value="1"/>
</dbReference>
<evidence type="ECO:0000256" key="6">
    <source>
        <dbReference type="ARBA" id="ARBA00023150"/>
    </source>
</evidence>
<evidence type="ECO:0000256" key="7">
    <source>
        <dbReference type="ARBA" id="ARBA00026066"/>
    </source>
</evidence>
<evidence type="ECO:0000256" key="11">
    <source>
        <dbReference type="ARBA" id="ARBA00032474"/>
    </source>
</evidence>
<keyword evidence="5 13" id="KW-0808">Transferase</keyword>
<keyword evidence="6" id="KW-0501">Molybdenum cofactor biosynthesis</keyword>
<comment type="similarity">
    <text evidence="2">Belongs to the MoaE family.</text>
</comment>
<evidence type="ECO:0000313" key="13">
    <source>
        <dbReference type="EMBL" id="STI18936.1"/>
    </source>
</evidence>
<dbReference type="EMBL" id="UGCD01000002">
    <property type="protein sequence ID" value="STI18936.1"/>
    <property type="molecule type" value="Genomic_DNA"/>
</dbReference>
<dbReference type="Proteomes" id="UP000254159">
    <property type="component" value="Unassembled WGS sequence"/>
</dbReference>
<dbReference type="EC" id="2.8.1.12" evidence="3"/>
<comment type="subunit">
    <text evidence="7">Heterotetramer of 2 MoaD subunits and 2 MoaE subunits. Also stable as homodimer. The enzyme changes between these two forms during catalysis.</text>
</comment>
<name>A0A376RLU6_ECOLX</name>
<comment type="catalytic activity">
    <reaction evidence="12">
        <text>2 [molybdopterin-synthase sulfur-carrier protein]-C-terminal-Gly-aminoethanethioate + cyclic pyranopterin phosphate + H2O = molybdopterin + 2 [molybdopterin-synthase sulfur-carrier protein]-C-terminal Gly-Gly + 2 H(+)</text>
        <dbReference type="Rhea" id="RHEA:26333"/>
        <dbReference type="Rhea" id="RHEA-COMP:12202"/>
        <dbReference type="Rhea" id="RHEA-COMP:19907"/>
        <dbReference type="ChEBI" id="CHEBI:15377"/>
        <dbReference type="ChEBI" id="CHEBI:15378"/>
        <dbReference type="ChEBI" id="CHEBI:58698"/>
        <dbReference type="ChEBI" id="CHEBI:59648"/>
        <dbReference type="ChEBI" id="CHEBI:90778"/>
        <dbReference type="ChEBI" id="CHEBI:232372"/>
        <dbReference type="EC" id="2.8.1.12"/>
    </reaction>
</comment>
<evidence type="ECO:0000256" key="8">
    <source>
        <dbReference type="ARBA" id="ARBA00029745"/>
    </source>
</evidence>
<dbReference type="GO" id="GO:0030366">
    <property type="term" value="F:molybdopterin synthase activity"/>
    <property type="evidence" value="ECO:0007669"/>
    <property type="project" value="UniProtKB-EC"/>
</dbReference>
<dbReference type="Pfam" id="PF02391">
    <property type="entry name" value="MoaE"/>
    <property type="match status" value="1"/>
</dbReference>
<evidence type="ECO:0000256" key="3">
    <source>
        <dbReference type="ARBA" id="ARBA00011950"/>
    </source>
</evidence>
<comment type="pathway">
    <text evidence="1">Cofactor biosynthesis; molybdopterin biosynthesis.</text>
</comment>
<dbReference type="InterPro" id="IPR036563">
    <property type="entry name" value="MoaE_sf"/>
</dbReference>
<dbReference type="NCBIfam" id="NF007959">
    <property type="entry name" value="PRK10678.1"/>
    <property type="match status" value="1"/>
</dbReference>
<evidence type="ECO:0000313" key="14">
    <source>
        <dbReference type="Proteomes" id="UP000254159"/>
    </source>
</evidence>
<evidence type="ECO:0000256" key="5">
    <source>
        <dbReference type="ARBA" id="ARBA00022679"/>
    </source>
</evidence>
<evidence type="ECO:0000256" key="1">
    <source>
        <dbReference type="ARBA" id="ARBA00005046"/>
    </source>
</evidence>
<dbReference type="GO" id="GO:0006777">
    <property type="term" value="P:Mo-molybdopterin cofactor biosynthetic process"/>
    <property type="evidence" value="ECO:0007669"/>
    <property type="project" value="UniProtKB-KW"/>
</dbReference>
<proteinExistence type="inferred from homology"/>
<evidence type="ECO:0000256" key="12">
    <source>
        <dbReference type="ARBA" id="ARBA00049878"/>
    </source>
</evidence>
<dbReference type="AlphaFoldDB" id="A0A376RLU6"/>
<sequence>MAETKIVVGPQPFSVGEEYPWLAERDEDGAVVTFTGKVRNHNLGDSVKALTLEHYPGMTEKALAEIVDEARNRWPLGRVTVIHRIGELWPGDEIVFVGVTSAHRSSAFEAGQLLWIISKPAHRSGSAKPRRKATAGLKLGRAISRRQNAGSFLLAG</sequence>
<dbReference type="PANTHER" id="PTHR23404">
    <property type="entry name" value="MOLYBDOPTERIN SYNTHASE RELATED"/>
    <property type="match status" value="1"/>
</dbReference>
<dbReference type="FunFam" id="3.90.1170.40:FF:000001">
    <property type="entry name" value="Molybdopterin synthase catalytic subunit MoaE"/>
    <property type="match status" value="1"/>
</dbReference>
<organism evidence="13 14">
    <name type="scientific">Escherichia coli</name>
    <dbReference type="NCBI Taxonomy" id="562"/>
    <lineage>
        <taxon>Bacteria</taxon>
        <taxon>Pseudomonadati</taxon>
        <taxon>Pseudomonadota</taxon>
        <taxon>Gammaproteobacteria</taxon>
        <taxon>Enterobacterales</taxon>
        <taxon>Enterobacteriaceae</taxon>
        <taxon>Escherichia</taxon>
    </lineage>
</organism>
<dbReference type="UniPathway" id="UPA00344"/>
<protein>
    <recommendedName>
        <fullName evidence="4">Molybdopterin synthase catalytic subunit</fullName>
        <ecNumber evidence="3">2.8.1.12</ecNumber>
    </recommendedName>
    <alternativeName>
        <fullName evidence="10">MPT synthase subunit 2</fullName>
    </alternativeName>
    <alternativeName>
        <fullName evidence="8">Molybdenum cofactor biosynthesis protein E</fullName>
    </alternativeName>
    <alternativeName>
        <fullName evidence="9">Molybdopterin-converting factor large subunit</fullName>
    </alternativeName>
    <alternativeName>
        <fullName evidence="11">Molybdopterin-converting factor subunit 2</fullName>
    </alternativeName>
</protein>
<dbReference type="InterPro" id="IPR003448">
    <property type="entry name" value="Mopterin_biosynth_MoaE"/>
</dbReference>
<reference evidence="13 14" key="1">
    <citation type="submission" date="2018-06" db="EMBL/GenBank/DDBJ databases">
        <authorList>
            <consortium name="Pathogen Informatics"/>
            <person name="Doyle S."/>
        </authorList>
    </citation>
    <scope>NUCLEOTIDE SEQUENCE [LARGE SCALE GENOMIC DNA]</scope>
    <source>
        <strain evidence="13 14">NCTC10865</strain>
    </source>
</reference>
<evidence type="ECO:0000256" key="10">
    <source>
        <dbReference type="ARBA" id="ARBA00030781"/>
    </source>
</evidence>
<dbReference type="SUPFAM" id="SSF54690">
    <property type="entry name" value="Molybdopterin synthase subunit MoaE"/>
    <property type="match status" value="1"/>
</dbReference>
<gene>
    <name evidence="13" type="primary">moaE</name>
    <name evidence="13" type="ORF">NCTC10865_04282</name>
</gene>
<evidence type="ECO:0000256" key="4">
    <source>
        <dbReference type="ARBA" id="ARBA00013858"/>
    </source>
</evidence>
<accession>A0A376RLU6</accession>
<dbReference type="CDD" id="cd00756">
    <property type="entry name" value="MoaE"/>
    <property type="match status" value="1"/>
</dbReference>